<evidence type="ECO:0000256" key="8">
    <source>
        <dbReference type="ARBA" id="ARBA00023242"/>
    </source>
</evidence>
<feature type="domain" description="UmuC" evidence="11">
    <location>
        <begin position="26"/>
        <end position="313"/>
    </location>
</feature>
<dbReference type="GO" id="GO:0003887">
    <property type="term" value="F:DNA-directed DNA polymerase activity"/>
    <property type="evidence" value="ECO:0007669"/>
    <property type="project" value="EnsemblFungi"/>
</dbReference>
<accession>I2H2S4</accession>
<evidence type="ECO:0000256" key="3">
    <source>
        <dbReference type="ARBA" id="ARBA00022723"/>
    </source>
</evidence>
<dbReference type="GO" id="GO:0070987">
    <property type="term" value="P:error-free translesion synthesis"/>
    <property type="evidence" value="ECO:0007669"/>
    <property type="project" value="EnsemblFungi"/>
</dbReference>
<dbReference type="eggNOG" id="KOG2095">
    <property type="taxonomic scope" value="Eukaryota"/>
</dbReference>
<evidence type="ECO:0000256" key="1">
    <source>
        <dbReference type="ARBA" id="ARBA00004123"/>
    </source>
</evidence>
<sequence>MSLFKWKDLLQLNSADQAYLSPLSCLGHIDANAFFAQVEQVRCGLTIDDPVVCVQWSSIIAVSYAARKHGISRMDSIQDAMKKCKTLKPIHTAVFKKGENFWQYHDGCGSWVRDKSKQLPAEEYKVALEPYRREGRKILRVFKEFVDLVEKASVDEVFLDFGRLCFQKLLFDPTLFANGVSSLEGEHKKNIQEMFVDGEYDLNDYLPEVPEHLKNISFDGLVYGIDEESTEPLIKDWDDVIFALASNISQQIRDYIKENVGYTTSCGIARTKSVCKLGSNFKKPDAQTIILNRKLENFLDNGNFEITSFWTLGGKLGKELVEILNLPESGSLKYIRNMWPNSFKELQDKLDESLKDTMESNILTSIDESKTDILARKIFEIARGIYCNPVNAKLLVKSMMSNKNLRADSCSSLIDAISWLEVFSGELNFRIQELEEEYGKILVPKTISIILRSEIFEQHTKASHFVSRGKSVTSTDILRGGTKLMTELDKRGKSCESFYPLKSLSLVISNFEIIDAKKSIMNMFETQPKGIDIPLKSSAIITSVNTKHTDKTLSRAPKIQNQDISGKIKIYNVVQGEVQPTLLKCNFCDKCFKIEKEFQEHNDFHVAERLSEGLNGVSANSKYLSLGEKRLLMNKRNSTYSVTKPSQGKKSLVPKKKSNSTGNIFKYFSK</sequence>
<keyword evidence="3" id="KW-0479">Metal-binding</keyword>
<dbReference type="EMBL" id="HE806319">
    <property type="protein sequence ID" value="CCH60676.1"/>
    <property type="molecule type" value="Genomic_DNA"/>
</dbReference>
<dbReference type="GO" id="GO:0042276">
    <property type="term" value="P:error-prone translesion synthesis"/>
    <property type="evidence" value="ECO:0007669"/>
    <property type="project" value="EnsemblFungi"/>
</dbReference>
<dbReference type="KEGG" id="tbl:TBLA_0D01680"/>
<dbReference type="GO" id="GO:0003684">
    <property type="term" value="F:damaged DNA binding"/>
    <property type="evidence" value="ECO:0007669"/>
    <property type="project" value="InterPro"/>
</dbReference>
<organism evidence="13 14">
    <name type="scientific">Henningerozyma blattae (strain ATCC 34711 / CBS 6284 / DSM 70876 / NBRC 10599 / NRRL Y-10934 / UCD 77-7)</name>
    <name type="common">Yeast</name>
    <name type="synonym">Tetrapisispora blattae</name>
    <dbReference type="NCBI Taxonomy" id="1071380"/>
    <lineage>
        <taxon>Eukaryota</taxon>
        <taxon>Fungi</taxon>
        <taxon>Dikarya</taxon>
        <taxon>Ascomycota</taxon>
        <taxon>Saccharomycotina</taxon>
        <taxon>Saccharomycetes</taxon>
        <taxon>Saccharomycetales</taxon>
        <taxon>Saccharomycetaceae</taxon>
        <taxon>Henningerozyma</taxon>
    </lineage>
</organism>
<dbReference type="AlphaFoldDB" id="I2H2S4"/>
<dbReference type="FunCoup" id="I2H2S4">
    <property type="interactions" value="643"/>
</dbReference>
<dbReference type="InterPro" id="IPR001126">
    <property type="entry name" value="UmuC"/>
</dbReference>
<dbReference type="PROSITE" id="PS00028">
    <property type="entry name" value="ZINC_FINGER_C2H2_1"/>
    <property type="match status" value="1"/>
</dbReference>
<dbReference type="GeneID" id="14495712"/>
<dbReference type="PROSITE" id="PS50173">
    <property type="entry name" value="UMUC"/>
    <property type="match status" value="1"/>
</dbReference>
<evidence type="ECO:0000256" key="6">
    <source>
        <dbReference type="ARBA" id="ARBA00022833"/>
    </source>
</evidence>
<dbReference type="InterPro" id="IPR036775">
    <property type="entry name" value="DNA_pol_Y-fam_lit_finger_sf"/>
</dbReference>
<dbReference type="GO" id="GO:0009314">
    <property type="term" value="P:response to radiation"/>
    <property type="evidence" value="ECO:0007669"/>
    <property type="project" value="TreeGrafter"/>
</dbReference>
<evidence type="ECO:0000256" key="4">
    <source>
        <dbReference type="ARBA" id="ARBA00022763"/>
    </source>
</evidence>
<dbReference type="GO" id="GO:0005634">
    <property type="term" value="C:nucleus"/>
    <property type="evidence" value="ECO:0007669"/>
    <property type="project" value="UniProtKB-SubCell"/>
</dbReference>
<gene>
    <name evidence="13" type="primary">TBLA0D01680</name>
    <name evidence="13" type="ORF">TBLA_0D01680</name>
</gene>
<dbReference type="Gene3D" id="3.40.1170.60">
    <property type="match status" value="1"/>
</dbReference>
<name>I2H2S4_HENB6</name>
<keyword evidence="5 9" id="KW-0863">Zinc-finger</keyword>
<dbReference type="GO" id="GO:0007059">
    <property type="term" value="P:chromosome segregation"/>
    <property type="evidence" value="ECO:0007669"/>
    <property type="project" value="EnsemblFungi"/>
</dbReference>
<dbReference type="Gene3D" id="1.10.150.20">
    <property type="entry name" value="5' to 3' exonuclease, C-terminal subdomain"/>
    <property type="match status" value="1"/>
</dbReference>
<dbReference type="PANTHER" id="PTHR45873">
    <property type="entry name" value="DNA POLYMERASE ETA"/>
    <property type="match status" value="1"/>
</dbReference>
<dbReference type="PROSITE" id="PS50157">
    <property type="entry name" value="ZINC_FINGER_C2H2_2"/>
    <property type="match status" value="1"/>
</dbReference>
<dbReference type="Gene3D" id="3.30.70.270">
    <property type="match status" value="1"/>
</dbReference>
<dbReference type="InterPro" id="IPR043502">
    <property type="entry name" value="DNA/RNA_pol_sf"/>
</dbReference>
<dbReference type="GO" id="GO:0035861">
    <property type="term" value="C:site of double-strand break"/>
    <property type="evidence" value="ECO:0007669"/>
    <property type="project" value="TreeGrafter"/>
</dbReference>
<dbReference type="PROSITE" id="PS51907">
    <property type="entry name" value="ZF_UBZ3"/>
    <property type="match status" value="1"/>
</dbReference>
<keyword evidence="2" id="KW-0808">Transferase</keyword>
<dbReference type="FunFam" id="3.40.1170.60:FF:000008">
    <property type="entry name" value="DNA polymerase eta subunit"/>
    <property type="match status" value="1"/>
</dbReference>
<dbReference type="GO" id="GO:0007064">
    <property type="term" value="P:mitotic sister chromatid cohesion"/>
    <property type="evidence" value="ECO:0007669"/>
    <property type="project" value="EnsemblFungi"/>
</dbReference>
<feature type="domain" description="UBZ3-type" evidence="12">
    <location>
        <begin position="578"/>
        <end position="613"/>
    </location>
</feature>
<keyword evidence="7" id="KW-0234">DNA repair</keyword>
<evidence type="ECO:0000256" key="5">
    <source>
        <dbReference type="ARBA" id="ARBA00022771"/>
    </source>
</evidence>
<dbReference type="STRING" id="1071380.I2H2S4"/>
<evidence type="ECO:0000259" key="11">
    <source>
        <dbReference type="PROSITE" id="PS50173"/>
    </source>
</evidence>
<dbReference type="InterPro" id="IPR043128">
    <property type="entry name" value="Rev_trsase/Diguanyl_cyclase"/>
</dbReference>
<evidence type="ECO:0000313" key="13">
    <source>
        <dbReference type="EMBL" id="CCH60676.1"/>
    </source>
</evidence>
<dbReference type="InterPro" id="IPR052230">
    <property type="entry name" value="DNA_polymerase_eta"/>
</dbReference>
<evidence type="ECO:0000259" key="10">
    <source>
        <dbReference type="PROSITE" id="PS50157"/>
    </source>
</evidence>
<protein>
    <recommendedName>
        <fullName evidence="15">UmuC domain-containing protein</fullName>
    </recommendedName>
</protein>
<dbReference type="SUPFAM" id="SSF100879">
    <property type="entry name" value="Lesion bypass DNA polymerase (Y-family), little finger domain"/>
    <property type="match status" value="1"/>
</dbReference>
<dbReference type="GO" id="GO:0005739">
    <property type="term" value="C:mitochondrion"/>
    <property type="evidence" value="ECO:0007669"/>
    <property type="project" value="EnsemblFungi"/>
</dbReference>
<evidence type="ECO:0000313" key="14">
    <source>
        <dbReference type="Proteomes" id="UP000002866"/>
    </source>
</evidence>
<dbReference type="InParanoid" id="I2H2S4"/>
<dbReference type="Pfam" id="PF00817">
    <property type="entry name" value="IMS"/>
    <property type="match status" value="1"/>
</dbReference>
<proteinExistence type="predicted"/>
<dbReference type="GO" id="GO:0006281">
    <property type="term" value="P:DNA repair"/>
    <property type="evidence" value="ECO:0007669"/>
    <property type="project" value="UniProtKB-KW"/>
</dbReference>
<dbReference type="InterPro" id="IPR013087">
    <property type="entry name" value="Znf_C2H2_type"/>
</dbReference>
<dbReference type="RefSeq" id="XP_004180195.1">
    <property type="nucleotide sequence ID" value="XM_004180147.1"/>
</dbReference>
<dbReference type="PANTHER" id="PTHR45873:SF1">
    <property type="entry name" value="DNA POLYMERASE ETA"/>
    <property type="match status" value="1"/>
</dbReference>
<dbReference type="GO" id="GO:0008270">
    <property type="term" value="F:zinc ion binding"/>
    <property type="evidence" value="ECO:0007669"/>
    <property type="project" value="UniProtKB-KW"/>
</dbReference>
<dbReference type="Gene3D" id="3.30.1490.100">
    <property type="entry name" value="DNA polymerase, Y-family, little finger domain"/>
    <property type="match status" value="1"/>
</dbReference>
<evidence type="ECO:0000259" key="12">
    <source>
        <dbReference type="PROSITE" id="PS51907"/>
    </source>
</evidence>
<reference evidence="13 14" key="1">
    <citation type="journal article" date="2011" name="Proc. Natl. Acad. Sci. U.S.A.">
        <title>Evolutionary erosion of yeast sex chromosomes by mating-type switching accidents.</title>
        <authorList>
            <person name="Gordon J.L."/>
            <person name="Armisen D."/>
            <person name="Proux-Wera E."/>
            <person name="Oheigeartaigh S.S."/>
            <person name="Byrne K.P."/>
            <person name="Wolfe K.H."/>
        </authorList>
    </citation>
    <scope>NUCLEOTIDE SEQUENCE [LARGE SCALE GENOMIC DNA]</scope>
    <source>
        <strain evidence="14">ATCC 34711 / CBS 6284 / DSM 70876 / NBRC 10599 / NRRL Y-10934 / UCD 77-7</strain>
    </source>
</reference>
<dbReference type="Pfam" id="PF18439">
    <property type="entry name" value="zf_UBZ"/>
    <property type="match status" value="1"/>
</dbReference>
<keyword evidence="8" id="KW-0539">Nucleus</keyword>
<keyword evidence="4" id="KW-0227">DNA damage</keyword>
<evidence type="ECO:0000256" key="9">
    <source>
        <dbReference type="PROSITE-ProRule" id="PRU00042"/>
    </source>
</evidence>
<evidence type="ECO:0008006" key="15">
    <source>
        <dbReference type="Google" id="ProtNLM"/>
    </source>
</evidence>
<dbReference type="Proteomes" id="UP000002866">
    <property type="component" value="Chromosome 4"/>
</dbReference>
<dbReference type="OMA" id="CIAQFNI"/>
<evidence type="ECO:0000256" key="2">
    <source>
        <dbReference type="ARBA" id="ARBA00022679"/>
    </source>
</evidence>
<evidence type="ECO:0000256" key="7">
    <source>
        <dbReference type="ARBA" id="ARBA00023204"/>
    </source>
</evidence>
<feature type="domain" description="C2H2-type" evidence="10">
    <location>
        <begin position="583"/>
        <end position="610"/>
    </location>
</feature>
<dbReference type="HOGENOM" id="CLU_012348_7_3_1"/>
<keyword evidence="14" id="KW-1185">Reference proteome</keyword>
<dbReference type="GO" id="GO:0005657">
    <property type="term" value="C:replication fork"/>
    <property type="evidence" value="ECO:0007669"/>
    <property type="project" value="EnsemblFungi"/>
</dbReference>
<comment type="subcellular location">
    <subcellularLocation>
        <location evidence="1">Nucleus</location>
    </subcellularLocation>
</comment>
<dbReference type="SUPFAM" id="SSF56672">
    <property type="entry name" value="DNA/RNA polymerases"/>
    <property type="match status" value="1"/>
</dbReference>
<keyword evidence="6" id="KW-0862">Zinc</keyword>
<dbReference type="InterPro" id="IPR041298">
    <property type="entry name" value="UBZ3"/>
</dbReference>
<dbReference type="OrthoDB" id="5723at2759"/>